<sequence>MFKRGDFFDADGNILTKKAESPAGHIVEVYVLKTKTCKWDRKLGYMHLNYVNGPDILQDTIDVALHFGLIDNSVQGSYKLIDPDTGEIICDSTGQPVKIRGKKNLTAYFKDRPEMWKKLYDMCYDKLKQKDDPYIIAFEQMMQVNINEKLGIDGDTNMEEI</sequence>
<dbReference type="EMBL" id="BK015666">
    <property type="protein sequence ID" value="DAE18970.1"/>
    <property type="molecule type" value="Genomic_DNA"/>
</dbReference>
<name>A0A8S5QIZ4_9CAUD</name>
<protein>
    <submittedName>
        <fullName evidence="1">Protein RecA, 1st part, 2nd RECOMBINATION, DNA REPAIR, ATPASE.6A</fullName>
    </submittedName>
</protein>
<organism evidence="1">
    <name type="scientific">Siphoviridae sp. ctiOl67</name>
    <dbReference type="NCBI Taxonomy" id="2825622"/>
    <lineage>
        <taxon>Viruses</taxon>
        <taxon>Duplodnaviria</taxon>
        <taxon>Heunggongvirae</taxon>
        <taxon>Uroviricota</taxon>
        <taxon>Caudoviricetes</taxon>
    </lineage>
</organism>
<proteinExistence type="predicted"/>
<evidence type="ECO:0000313" key="1">
    <source>
        <dbReference type="EMBL" id="DAE18970.1"/>
    </source>
</evidence>
<accession>A0A8S5QIZ4</accession>
<reference evidence="1" key="1">
    <citation type="journal article" date="2021" name="Proc. Natl. Acad. Sci. U.S.A.">
        <title>A Catalog of Tens of Thousands of Viruses from Human Metagenomes Reveals Hidden Associations with Chronic Diseases.</title>
        <authorList>
            <person name="Tisza M.J."/>
            <person name="Buck C.B."/>
        </authorList>
    </citation>
    <scope>NUCLEOTIDE SEQUENCE</scope>
    <source>
        <strain evidence="1">CtiOl67</strain>
    </source>
</reference>